<dbReference type="InterPro" id="IPR003018">
    <property type="entry name" value="GAF"/>
</dbReference>
<feature type="domain" description="PAS" evidence="2">
    <location>
        <begin position="216"/>
        <end position="252"/>
    </location>
</feature>
<dbReference type="Proteomes" id="UP001230986">
    <property type="component" value="Unassembled WGS sequence"/>
</dbReference>
<dbReference type="Gene3D" id="3.30.70.270">
    <property type="match status" value="1"/>
</dbReference>
<organism evidence="5 6">
    <name type="scientific">Geitlerinema calcuttense NRMC-F 0142</name>
    <dbReference type="NCBI Taxonomy" id="2922238"/>
    <lineage>
        <taxon>Bacteria</taxon>
        <taxon>Bacillati</taxon>
        <taxon>Cyanobacteriota</taxon>
        <taxon>Cyanophyceae</taxon>
        <taxon>Geitlerinematales</taxon>
        <taxon>Geitlerinemataceae</taxon>
        <taxon>Geitlerinema</taxon>
    </lineage>
</organism>
<comment type="caution">
    <text evidence="5">The sequence shown here is derived from an EMBL/GenBank/DDBJ whole genome shotgun (WGS) entry which is preliminary data.</text>
</comment>
<evidence type="ECO:0000259" key="4">
    <source>
        <dbReference type="PROSITE" id="PS50887"/>
    </source>
</evidence>
<keyword evidence="5" id="KW-0548">Nucleotidyltransferase</keyword>
<evidence type="ECO:0000259" key="1">
    <source>
        <dbReference type="PROSITE" id="PS50046"/>
    </source>
</evidence>
<dbReference type="PANTHER" id="PTHR45138">
    <property type="entry name" value="REGULATORY COMPONENTS OF SENSORY TRANSDUCTION SYSTEM"/>
    <property type="match status" value="1"/>
</dbReference>
<dbReference type="SMART" id="SM00086">
    <property type="entry name" value="PAC"/>
    <property type="match status" value="2"/>
</dbReference>
<dbReference type="NCBIfam" id="TIGR00229">
    <property type="entry name" value="sensory_box"/>
    <property type="match status" value="2"/>
</dbReference>
<dbReference type="InterPro" id="IPR013656">
    <property type="entry name" value="PAS_4"/>
</dbReference>
<dbReference type="SMART" id="SM00091">
    <property type="entry name" value="PAS"/>
    <property type="match status" value="2"/>
</dbReference>
<gene>
    <name evidence="5" type="ORF">QQ055_02285</name>
</gene>
<dbReference type="InterPro" id="IPR001610">
    <property type="entry name" value="PAC"/>
</dbReference>
<dbReference type="Gene3D" id="3.30.450.40">
    <property type="match status" value="1"/>
</dbReference>
<dbReference type="Gene3D" id="3.30.450.20">
    <property type="entry name" value="PAS domain"/>
    <property type="match status" value="2"/>
</dbReference>
<dbReference type="SUPFAM" id="SSF55073">
    <property type="entry name" value="Nucleotide cyclase"/>
    <property type="match status" value="1"/>
</dbReference>
<feature type="domain" description="PAC" evidence="3">
    <location>
        <begin position="295"/>
        <end position="348"/>
    </location>
</feature>
<dbReference type="InterPro" id="IPR050469">
    <property type="entry name" value="Diguanylate_Cyclase"/>
</dbReference>
<dbReference type="InterPro" id="IPR016132">
    <property type="entry name" value="Phyto_chromo_attachment"/>
</dbReference>
<evidence type="ECO:0000313" key="5">
    <source>
        <dbReference type="EMBL" id="MDL5056302.1"/>
    </source>
</evidence>
<dbReference type="EC" id="2.7.7.65" evidence="5"/>
<dbReference type="CDD" id="cd01949">
    <property type="entry name" value="GGDEF"/>
    <property type="match status" value="1"/>
</dbReference>
<proteinExistence type="predicted"/>
<dbReference type="CDD" id="cd00130">
    <property type="entry name" value="PAS"/>
    <property type="match status" value="1"/>
</dbReference>
<dbReference type="InterPro" id="IPR029787">
    <property type="entry name" value="Nucleotide_cyclase"/>
</dbReference>
<feature type="domain" description="Phytochrome chromophore attachment site" evidence="1">
    <location>
        <begin position="368"/>
        <end position="508"/>
    </location>
</feature>
<dbReference type="InterPro" id="IPR035965">
    <property type="entry name" value="PAS-like_dom_sf"/>
</dbReference>
<dbReference type="Pfam" id="PF00990">
    <property type="entry name" value="GGDEF"/>
    <property type="match status" value="1"/>
</dbReference>
<sequence>MNALPFDFYRLFNDLAVKSPWTLPVGTQFSSDREAFVSALNVCKQLPGICLNLNKNREILAISDFGAHYLGYEASELVGKSIDFIVAAADLDTYHQKLDLLERKQTAVQDWVGQQVCKDGKPILVKISGSLITYSEALKTLFLICQDIDLYLNPLNLEERLDAKTQIGNRTLLFSDEIQLRDEQLKQDNHKRHNHEVLLSQQAAQLADSQLALINQMSILQSILDSIGDGVIVVDRQGRFLLFNPAARQMMAQGSVYKTIAEWTTDYECYYSNGITRYTCETLPLTRAAQGEEIEREEIYLRHRHSSRELWLSVSARPIRNAQEDIRGGVAVLHNITERKQAEIALQQLFQRERLLGLLTRNLHRSLELQDLLKNIVDEIRQLLNCDRALIYRFQPSGKDALIVEESLNTRASYLPLRDWKVRHLSFTEPPLIEQFCQGRLLACDDIQTANLHKADIELLKAVGVKSLLVVPILQAEKLWGLLVMHQCNQMRQWQPIEVDLMEQLATQINLAIQQAELYYQLAQANAELQTLASIDGLTQIANRRRFDEYLTQEWRRLSREKAPLSLIICDIDYFKAYNDTYGHQAGDACLKQVASTIRSVVKRPADLVARYGGEEFAVILPNTSLDGAVLLAESIRYQVKTLRIKHRSSAINQYITLSLGVASLTPSMKATPSQLIAICG</sequence>
<dbReference type="SUPFAM" id="SSF55781">
    <property type="entry name" value="GAF domain-like"/>
    <property type="match status" value="1"/>
</dbReference>
<evidence type="ECO:0000259" key="3">
    <source>
        <dbReference type="PROSITE" id="PS50113"/>
    </source>
</evidence>
<dbReference type="InterPro" id="IPR000160">
    <property type="entry name" value="GGDEF_dom"/>
</dbReference>
<dbReference type="InterPro" id="IPR029016">
    <property type="entry name" value="GAF-like_dom_sf"/>
</dbReference>
<dbReference type="InterPro" id="IPR000700">
    <property type="entry name" value="PAS-assoc_C"/>
</dbReference>
<reference evidence="5 6" key="1">
    <citation type="submission" date="2023-06" db="EMBL/GenBank/DDBJ databases">
        <title>Whole genome sequence of Oscillatoria calcuttensis NRMC-F 0142.</title>
        <authorList>
            <person name="Shakena Fathima T."/>
            <person name="Muralitharan G."/>
            <person name="Thajuddin N."/>
        </authorList>
    </citation>
    <scope>NUCLEOTIDE SEQUENCE [LARGE SCALE GENOMIC DNA]</scope>
    <source>
        <strain evidence="5 6">NRMC-F 0142</strain>
    </source>
</reference>
<dbReference type="SMART" id="SM00065">
    <property type="entry name" value="GAF"/>
    <property type="match status" value="1"/>
</dbReference>
<dbReference type="PROSITE" id="PS50046">
    <property type="entry name" value="PHYTOCHROME_2"/>
    <property type="match status" value="1"/>
</dbReference>
<dbReference type="RefSeq" id="WP_286004161.1">
    <property type="nucleotide sequence ID" value="NZ_JASVEJ010000008.1"/>
</dbReference>
<evidence type="ECO:0000313" key="6">
    <source>
        <dbReference type="Proteomes" id="UP001230986"/>
    </source>
</evidence>
<dbReference type="GO" id="GO:0052621">
    <property type="term" value="F:diguanylate cyclase activity"/>
    <property type="evidence" value="ECO:0007669"/>
    <property type="project" value="UniProtKB-EC"/>
</dbReference>
<dbReference type="PROSITE" id="PS50887">
    <property type="entry name" value="GGDEF"/>
    <property type="match status" value="1"/>
</dbReference>
<dbReference type="Pfam" id="PF08448">
    <property type="entry name" value="PAS_4"/>
    <property type="match status" value="1"/>
</dbReference>
<keyword evidence="6" id="KW-1185">Reference proteome</keyword>
<dbReference type="Pfam" id="PF01590">
    <property type="entry name" value="GAF"/>
    <property type="match status" value="1"/>
</dbReference>
<feature type="domain" description="GGDEF" evidence="4">
    <location>
        <begin position="563"/>
        <end position="681"/>
    </location>
</feature>
<accession>A0ABT7LWA1</accession>
<dbReference type="SMART" id="SM00267">
    <property type="entry name" value="GGDEF"/>
    <property type="match status" value="1"/>
</dbReference>
<dbReference type="InterPro" id="IPR043128">
    <property type="entry name" value="Rev_trsase/Diguanyl_cyclase"/>
</dbReference>
<dbReference type="EMBL" id="JASVEJ010000008">
    <property type="protein sequence ID" value="MDL5056302.1"/>
    <property type="molecule type" value="Genomic_DNA"/>
</dbReference>
<name>A0ABT7LWA1_9CYAN</name>
<protein>
    <submittedName>
        <fullName evidence="5">Diguanylate cyclase</fullName>
        <ecNumber evidence="5">2.7.7.65</ecNumber>
    </submittedName>
</protein>
<dbReference type="PROSITE" id="PS50113">
    <property type="entry name" value="PAC"/>
    <property type="match status" value="1"/>
</dbReference>
<dbReference type="PANTHER" id="PTHR45138:SF9">
    <property type="entry name" value="DIGUANYLATE CYCLASE DGCM-RELATED"/>
    <property type="match status" value="1"/>
</dbReference>
<dbReference type="SUPFAM" id="SSF55785">
    <property type="entry name" value="PYP-like sensor domain (PAS domain)"/>
    <property type="match status" value="2"/>
</dbReference>
<dbReference type="PROSITE" id="PS50112">
    <property type="entry name" value="PAS"/>
    <property type="match status" value="1"/>
</dbReference>
<evidence type="ECO:0000259" key="2">
    <source>
        <dbReference type="PROSITE" id="PS50112"/>
    </source>
</evidence>
<dbReference type="Pfam" id="PF13426">
    <property type="entry name" value="PAS_9"/>
    <property type="match status" value="1"/>
</dbReference>
<dbReference type="InterPro" id="IPR000014">
    <property type="entry name" value="PAS"/>
</dbReference>
<dbReference type="NCBIfam" id="TIGR00254">
    <property type="entry name" value="GGDEF"/>
    <property type="match status" value="1"/>
</dbReference>
<keyword evidence="5" id="KW-0808">Transferase</keyword>